<dbReference type="Pfam" id="PF13649">
    <property type="entry name" value="Methyltransf_25"/>
    <property type="match status" value="1"/>
</dbReference>
<dbReference type="InterPro" id="IPR029063">
    <property type="entry name" value="SAM-dependent_MTases_sf"/>
</dbReference>
<evidence type="ECO:0000313" key="2">
    <source>
        <dbReference type="EMBL" id="TCN24900.1"/>
    </source>
</evidence>
<dbReference type="GO" id="GO:0032259">
    <property type="term" value="P:methylation"/>
    <property type="evidence" value="ECO:0007669"/>
    <property type="project" value="UniProtKB-KW"/>
</dbReference>
<comment type="caution">
    <text evidence="2">The sequence shown here is derived from an EMBL/GenBank/DDBJ whole genome shotgun (WGS) entry which is preliminary data.</text>
</comment>
<evidence type="ECO:0000313" key="3">
    <source>
        <dbReference type="Proteomes" id="UP000295689"/>
    </source>
</evidence>
<protein>
    <submittedName>
        <fullName evidence="2">Methyltransferase family protein</fullName>
    </submittedName>
</protein>
<evidence type="ECO:0000259" key="1">
    <source>
        <dbReference type="Pfam" id="PF13649"/>
    </source>
</evidence>
<dbReference type="Proteomes" id="UP000295689">
    <property type="component" value="Unassembled WGS sequence"/>
</dbReference>
<sequence>MECIKMFNLLARQFEKPDGLLGKITGLIMFLENRKINRWSIKRLHIKKGDRILEIGYGPGFAVKEIMESTRKVTLDGIDLSESMKQTAEKRNQCYIREGKVKLYSGDISSYQPNHLYNKVLSVNNYPLWEKPNQSLKRIYHMMAAGGQITLTVQPREDGAGAQTARDLGESMTRDLTEAGFHNISVAFKKVRPVLTVSVSAHK</sequence>
<dbReference type="InterPro" id="IPR041698">
    <property type="entry name" value="Methyltransf_25"/>
</dbReference>
<accession>A0A4V2RDH1</accession>
<feature type="domain" description="Methyltransferase" evidence="1">
    <location>
        <begin position="52"/>
        <end position="147"/>
    </location>
</feature>
<dbReference type="Gene3D" id="3.40.50.150">
    <property type="entry name" value="Vaccinia Virus protein VP39"/>
    <property type="match status" value="1"/>
</dbReference>
<organism evidence="2 3">
    <name type="scientific">Mesobacillus foraminis</name>
    <dbReference type="NCBI Taxonomy" id="279826"/>
    <lineage>
        <taxon>Bacteria</taxon>
        <taxon>Bacillati</taxon>
        <taxon>Bacillota</taxon>
        <taxon>Bacilli</taxon>
        <taxon>Bacillales</taxon>
        <taxon>Bacillaceae</taxon>
        <taxon>Mesobacillus</taxon>
    </lineage>
</organism>
<proteinExistence type="predicted"/>
<gene>
    <name evidence="2" type="ORF">EV146_106101</name>
</gene>
<keyword evidence="3" id="KW-1185">Reference proteome</keyword>
<dbReference type="EMBL" id="SLVV01000006">
    <property type="protein sequence ID" value="TCN24900.1"/>
    <property type="molecule type" value="Genomic_DNA"/>
</dbReference>
<dbReference type="GO" id="GO:0008168">
    <property type="term" value="F:methyltransferase activity"/>
    <property type="evidence" value="ECO:0007669"/>
    <property type="project" value="UniProtKB-KW"/>
</dbReference>
<keyword evidence="2" id="KW-0808">Transferase</keyword>
<dbReference type="AlphaFoldDB" id="A0A4V2RDH1"/>
<keyword evidence="2" id="KW-0489">Methyltransferase</keyword>
<name>A0A4V2RDH1_9BACI</name>
<dbReference type="SUPFAM" id="SSF53335">
    <property type="entry name" value="S-adenosyl-L-methionine-dependent methyltransferases"/>
    <property type="match status" value="1"/>
</dbReference>
<reference evidence="2 3" key="1">
    <citation type="journal article" date="2015" name="Stand. Genomic Sci.">
        <title>Genomic Encyclopedia of Bacterial and Archaeal Type Strains, Phase III: the genomes of soil and plant-associated and newly described type strains.</title>
        <authorList>
            <person name="Whitman W.B."/>
            <person name="Woyke T."/>
            <person name="Klenk H.P."/>
            <person name="Zhou Y."/>
            <person name="Lilburn T.G."/>
            <person name="Beck B.J."/>
            <person name="De Vos P."/>
            <person name="Vandamme P."/>
            <person name="Eisen J.A."/>
            <person name="Garrity G."/>
            <person name="Hugenholtz P."/>
            <person name="Kyrpides N.C."/>
        </authorList>
    </citation>
    <scope>NUCLEOTIDE SEQUENCE [LARGE SCALE GENOMIC DNA]</scope>
    <source>
        <strain evidence="2 3">CV53</strain>
    </source>
</reference>